<sequence length="137" mass="15332">MSQPRRNERRFYLYPQRRVVAVLDDDADVQAAIDGLRQAGLDVTKVNVLSGPEGARLLDPAGTRHGPGARFVRFLQRGVFEGEALQVHERALNAGHHVIYVPVRGDGQQAQVVKILRSANGYALLHFRRWSVEMLPP</sequence>
<dbReference type="RefSeq" id="WP_037053641.1">
    <property type="nucleotide sequence ID" value="NZ_BAAAUZ010000084.1"/>
</dbReference>
<organism evidence="1 2">
    <name type="scientific">Pseudonocardia halophobica</name>
    <dbReference type="NCBI Taxonomy" id="29401"/>
    <lineage>
        <taxon>Bacteria</taxon>
        <taxon>Bacillati</taxon>
        <taxon>Actinomycetota</taxon>
        <taxon>Actinomycetes</taxon>
        <taxon>Pseudonocardiales</taxon>
        <taxon>Pseudonocardiaceae</taxon>
        <taxon>Pseudonocardia</taxon>
    </lineage>
</organism>
<protein>
    <submittedName>
        <fullName evidence="1">Uncharacterized protein</fullName>
    </submittedName>
</protein>
<proteinExistence type="predicted"/>
<dbReference type="Proteomes" id="UP001143463">
    <property type="component" value="Unassembled WGS sequence"/>
</dbReference>
<reference evidence="1" key="1">
    <citation type="journal article" date="2014" name="Int. J. Syst. Evol. Microbiol.">
        <title>Complete genome sequence of Corynebacterium casei LMG S-19264T (=DSM 44701T), isolated from a smear-ripened cheese.</title>
        <authorList>
            <consortium name="US DOE Joint Genome Institute (JGI-PGF)"/>
            <person name="Walter F."/>
            <person name="Albersmeier A."/>
            <person name="Kalinowski J."/>
            <person name="Ruckert C."/>
        </authorList>
    </citation>
    <scope>NUCLEOTIDE SEQUENCE</scope>
    <source>
        <strain evidence="1">VKM Ac-1069</strain>
    </source>
</reference>
<evidence type="ECO:0000313" key="1">
    <source>
        <dbReference type="EMBL" id="GLL15761.1"/>
    </source>
</evidence>
<accession>A0A9W6P0T7</accession>
<evidence type="ECO:0000313" key="2">
    <source>
        <dbReference type="Proteomes" id="UP001143463"/>
    </source>
</evidence>
<reference evidence="1" key="2">
    <citation type="submission" date="2023-01" db="EMBL/GenBank/DDBJ databases">
        <authorList>
            <person name="Sun Q."/>
            <person name="Evtushenko L."/>
        </authorList>
    </citation>
    <scope>NUCLEOTIDE SEQUENCE</scope>
    <source>
        <strain evidence="1">VKM Ac-1069</strain>
    </source>
</reference>
<comment type="caution">
    <text evidence="1">The sequence shown here is derived from an EMBL/GenBank/DDBJ whole genome shotgun (WGS) entry which is preliminary data.</text>
</comment>
<name>A0A9W6P0T7_9PSEU</name>
<dbReference type="EMBL" id="BSFQ01000055">
    <property type="protein sequence ID" value="GLL15761.1"/>
    <property type="molecule type" value="Genomic_DNA"/>
</dbReference>
<dbReference type="AlphaFoldDB" id="A0A9W6P0T7"/>
<gene>
    <name evidence="1" type="ORF">GCM10017577_69150</name>
</gene>
<keyword evidence="2" id="KW-1185">Reference proteome</keyword>